<dbReference type="SUPFAM" id="SSF56209">
    <property type="entry name" value="Nitrile hydratase alpha chain"/>
    <property type="match status" value="1"/>
</dbReference>
<evidence type="ECO:0000313" key="1">
    <source>
        <dbReference type="EMBL" id="VAW40673.1"/>
    </source>
</evidence>
<dbReference type="EMBL" id="UOEU01000808">
    <property type="protein sequence ID" value="VAW40673.1"/>
    <property type="molecule type" value="Genomic_DNA"/>
</dbReference>
<name>A0A3B0VK44_9ZZZZ</name>
<gene>
    <name evidence="1" type="ORF">MNBD_CHLOROFLEXI01-2296</name>
</gene>
<sequence length="71" mass="7903">MSEALDQVVQRAVTDKNFRKLLLKNLDEALEGYAVSDEERTLLENLDEENFDEFAGGLGSRTTKGIWPGTG</sequence>
<reference evidence="1" key="1">
    <citation type="submission" date="2018-06" db="EMBL/GenBank/DDBJ databases">
        <authorList>
            <person name="Zhirakovskaya E."/>
        </authorList>
    </citation>
    <scope>NUCLEOTIDE SEQUENCE</scope>
</reference>
<evidence type="ECO:0008006" key="2">
    <source>
        <dbReference type="Google" id="ProtNLM"/>
    </source>
</evidence>
<dbReference type="NCBIfam" id="NF038399">
    <property type="entry name" value="NH_RiPP_Os17"/>
    <property type="match status" value="1"/>
</dbReference>
<accession>A0A3B0VK44</accession>
<dbReference type="GO" id="GO:0003824">
    <property type="term" value="F:catalytic activity"/>
    <property type="evidence" value="ECO:0007669"/>
    <property type="project" value="InterPro"/>
</dbReference>
<dbReference type="AlphaFoldDB" id="A0A3B0VK44"/>
<proteinExistence type="predicted"/>
<dbReference type="GO" id="GO:0046914">
    <property type="term" value="F:transition metal ion binding"/>
    <property type="evidence" value="ECO:0007669"/>
    <property type="project" value="InterPro"/>
</dbReference>
<organism evidence="1">
    <name type="scientific">hydrothermal vent metagenome</name>
    <dbReference type="NCBI Taxonomy" id="652676"/>
    <lineage>
        <taxon>unclassified sequences</taxon>
        <taxon>metagenomes</taxon>
        <taxon>ecological metagenomes</taxon>
    </lineage>
</organism>
<dbReference type="InterPro" id="IPR036648">
    <property type="entry name" value="CN_Hdrase_a/SCN_Hdrase_g_sf"/>
</dbReference>
<protein>
    <recommendedName>
        <fullName evidence="2">Nif11 domain-containing protein</fullName>
    </recommendedName>
</protein>